<dbReference type="EMBL" id="KZ825467">
    <property type="protein sequence ID" value="PYI35793.1"/>
    <property type="molecule type" value="Genomic_DNA"/>
</dbReference>
<feature type="region of interest" description="Disordered" evidence="5">
    <location>
        <begin position="1"/>
        <end position="20"/>
    </location>
</feature>
<keyword evidence="8" id="KW-1185">Reference proteome</keyword>
<dbReference type="PANTHER" id="PTHR47654">
    <property type="entry name" value="ZN(II)2CYS6 TRANSCRIPTION FACTOR (EUROFUNG)-RELATED"/>
    <property type="match status" value="1"/>
</dbReference>
<keyword evidence="2" id="KW-0238">DNA-binding</keyword>
<keyword evidence="1" id="KW-0805">Transcription regulation</keyword>
<dbReference type="Pfam" id="PF00172">
    <property type="entry name" value="Zn_clus"/>
    <property type="match status" value="1"/>
</dbReference>
<dbReference type="PANTHER" id="PTHR47654:SF3">
    <property type="entry name" value="ZN(II)2CYS6 TRANSCRIPTION FACTOR (EUROFUNG)"/>
    <property type="match status" value="1"/>
</dbReference>
<dbReference type="SUPFAM" id="SSF57701">
    <property type="entry name" value="Zn2/Cys6 DNA-binding domain"/>
    <property type="match status" value="1"/>
</dbReference>
<dbReference type="AlphaFoldDB" id="A0A2V5INZ3"/>
<name>A0A2V5INZ3_9EURO</name>
<evidence type="ECO:0000256" key="4">
    <source>
        <dbReference type="ARBA" id="ARBA00023242"/>
    </source>
</evidence>
<evidence type="ECO:0000256" key="5">
    <source>
        <dbReference type="SAM" id="MobiDB-lite"/>
    </source>
</evidence>
<feature type="region of interest" description="Disordered" evidence="5">
    <location>
        <begin position="152"/>
        <end position="205"/>
    </location>
</feature>
<dbReference type="InterPro" id="IPR001138">
    <property type="entry name" value="Zn2Cys6_DnaBD"/>
</dbReference>
<evidence type="ECO:0000313" key="7">
    <source>
        <dbReference type="EMBL" id="PYI35793.1"/>
    </source>
</evidence>
<dbReference type="GO" id="GO:0009893">
    <property type="term" value="P:positive regulation of metabolic process"/>
    <property type="evidence" value="ECO:0007669"/>
    <property type="project" value="UniProtKB-ARBA"/>
</dbReference>
<dbReference type="PROSITE" id="PS50048">
    <property type="entry name" value="ZN2_CY6_FUNGAL_2"/>
    <property type="match status" value="1"/>
</dbReference>
<evidence type="ECO:0000313" key="8">
    <source>
        <dbReference type="Proteomes" id="UP000248817"/>
    </source>
</evidence>
<keyword evidence="3" id="KW-0804">Transcription</keyword>
<evidence type="ECO:0000256" key="1">
    <source>
        <dbReference type="ARBA" id="ARBA00023015"/>
    </source>
</evidence>
<dbReference type="GO" id="GO:0000981">
    <property type="term" value="F:DNA-binding transcription factor activity, RNA polymerase II-specific"/>
    <property type="evidence" value="ECO:0007669"/>
    <property type="project" value="InterPro"/>
</dbReference>
<dbReference type="PROSITE" id="PS00463">
    <property type="entry name" value="ZN2_CY6_FUNGAL_1"/>
    <property type="match status" value="1"/>
</dbReference>
<evidence type="ECO:0000259" key="6">
    <source>
        <dbReference type="PROSITE" id="PS50048"/>
    </source>
</evidence>
<dbReference type="InterPro" id="IPR053230">
    <property type="entry name" value="Trans_reg_galc"/>
</dbReference>
<gene>
    <name evidence="7" type="ORF">BP00DRAFT_442206</name>
</gene>
<dbReference type="Gene3D" id="4.10.240.10">
    <property type="entry name" value="Zn(2)-C6 fungal-type DNA-binding domain"/>
    <property type="match status" value="1"/>
</dbReference>
<keyword evidence="4" id="KW-0539">Nucleus</keyword>
<dbReference type="CDD" id="cd00067">
    <property type="entry name" value="GAL4"/>
    <property type="match status" value="1"/>
</dbReference>
<evidence type="ECO:0000256" key="2">
    <source>
        <dbReference type="ARBA" id="ARBA00023125"/>
    </source>
</evidence>
<dbReference type="Proteomes" id="UP000248817">
    <property type="component" value="Unassembled WGS sequence"/>
</dbReference>
<dbReference type="SMART" id="SM00066">
    <property type="entry name" value="GAL4"/>
    <property type="match status" value="1"/>
</dbReference>
<dbReference type="GO" id="GO:0003677">
    <property type="term" value="F:DNA binding"/>
    <property type="evidence" value="ECO:0007669"/>
    <property type="project" value="UniProtKB-KW"/>
</dbReference>
<evidence type="ECO:0000256" key="3">
    <source>
        <dbReference type="ARBA" id="ARBA00023163"/>
    </source>
</evidence>
<dbReference type="GO" id="GO:0008270">
    <property type="term" value="F:zinc ion binding"/>
    <property type="evidence" value="ECO:0007669"/>
    <property type="project" value="InterPro"/>
</dbReference>
<proteinExistence type="predicted"/>
<sequence length="205" mass="22686">MASSNPRNPKALRPLAPAPSISPVAQDIDVKPIKKRSNACEACKRRKTKCLGKVPCDKCLHLGTECRFVEESDRRKKLALRRFEQELSSAHLLLDRIHLASTLVSKVEAQTRQKVQDLQERIAFYEGLTQELSTRFSSDVSDYIADSVKALPSRSHASAEPQRHPSASSSSPMGSLDEVDTLDVDVNRDRQSRSTGFIGKGSEIA</sequence>
<accession>A0A2V5INZ3</accession>
<feature type="domain" description="Zn(2)-C6 fungal-type" evidence="6">
    <location>
        <begin position="39"/>
        <end position="68"/>
    </location>
</feature>
<protein>
    <recommendedName>
        <fullName evidence="6">Zn(2)-C6 fungal-type domain-containing protein</fullName>
    </recommendedName>
</protein>
<organism evidence="7 8">
    <name type="scientific">Aspergillus indologenus CBS 114.80</name>
    <dbReference type="NCBI Taxonomy" id="1450541"/>
    <lineage>
        <taxon>Eukaryota</taxon>
        <taxon>Fungi</taxon>
        <taxon>Dikarya</taxon>
        <taxon>Ascomycota</taxon>
        <taxon>Pezizomycotina</taxon>
        <taxon>Eurotiomycetes</taxon>
        <taxon>Eurotiomycetidae</taxon>
        <taxon>Eurotiales</taxon>
        <taxon>Aspergillaceae</taxon>
        <taxon>Aspergillus</taxon>
        <taxon>Aspergillus subgen. Circumdati</taxon>
    </lineage>
</organism>
<reference evidence="7 8" key="1">
    <citation type="submission" date="2018-02" db="EMBL/GenBank/DDBJ databases">
        <title>The genomes of Aspergillus section Nigri reveals drivers in fungal speciation.</title>
        <authorList>
            <consortium name="DOE Joint Genome Institute"/>
            <person name="Vesth T.C."/>
            <person name="Nybo J."/>
            <person name="Theobald S."/>
            <person name="Brandl J."/>
            <person name="Frisvad J.C."/>
            <person name="Nielsen K.F."/>
            <person name="Lyhne E.K."/>
            <person name="Kogle M.E."/>
            <person name="Kuo A."/>
            <person name="Riley R."/>
            <person name="Clum A."/>
            <person name="Nolan M."/>
            <person name="Lipzen A."/>
            <person name="Salamov A."/>
            <person name="Henrissat B."/>
            <person name="Wiebenga A."/>
            <person name="De vries R.P."/>
            <person name="Grigoriev I.V."/>
            <person name="Mortensen U.H."/>
            <person name="Andersen M.R."/>
            <person name="Baker S.E."/>
        </authorList>
    </citation>
    <scope>NUCLEOTIDE SEQUENCE [LARGE SCALE GENOMIC DNA]</scope>
    <source>
        <strain evidence="7 8">CBS 114.80</strain>
    </source>
</reference>
<dbReference type="InterPro" id="IPR036864">
    <property type="entry name" value="Zn2-C6_fun-type_DNA-bd_sf"/>
</dbReference>